<evidence type="ECO:0000313" key="3">
    <source>
        <dbReference type="Proteomes" id="UP000198949"/>
    </source>
</evidence>
<dbReference type="InterPro" id="IPR021005">
    <property type="entry name" value="Znf_CGNR"/>
</dbReference>
<dbReference type="STRING" id="58114.SAMN05216270_116136"/>
<dbReference type="SUPFAM" id="SSF160904">
    <property type="entry name" value="Jann2411-like"/>
    <property type="match status" value="1"/>
</dbReference>
<accession>A0A1G7BFN1</accession>
<sequence length="192" mass="20313">MPALPDGADGATALALVGTIAHDGHGGVADSLAADRDVDAWLAGHFPGLPPRRPEEAEAVRAIRFAARSAFAAAVAPHPASRVERQPRMGDGEAGERLTAALAALEARPVFAIGEHGVRRGLETEATGQVLVEGTLALGVADFLTGPLAPRLRSCQAPRCVRYFVQDHGRQQWCKTACGNRARAARFAERRR</sequence>
<dbReference type="PANTHER" id="PTHR35525">
    <property type="entry name" value="BLL6575 PROTEIN"/>
    <property type="match status" value="1"/>
</dbReference>
<dbReference type="Pfam" id="PF11706">
    <property type="entry name" value="zf-CGNR"/>
    <property type="match status" value="1"/>
</dbReference>
<dbReference type="InterPro" id="IPR023286">
    <property type="entry name" value="ABATE_dom_sf"/>
</dbReference>
<name>A0A1G7BFN1_9ACTN</name>
<dbReference type="PANTHER" id="PTHR35525:SF3">
    <property type="entry name" value="BLL6575 PROTEIN"/>
    <property type="match status" value="1"/>
</dbReference>
<protein>
    <submittedName>
        <fullName evidence="2">Conserved protein containing a Zn-ribbon-like motif, possibly RNA-binding</fullName>
    </submittedName>
</protein>
<organism evidence="2 3">
    <name type="scientific">Glycomyces harbinensis</name>
    <dbReference type="NCBI Taxonomy" id="58114"/>
    <lineage>
        <taxon>Bacteria</taxon>
        <taxon>Bacillati</taxon>
        <taxon>Actinomycetota</taxon>
        <taxon>Actinomycetes</taxon>
        <taxon>Glycomycetales</taxon>
        <taxon>Glycomycetaceae</taxon>
        <taxon>Glycomyces</taxon>
    </lineage>
</organism>
<keyword evidence="3" id="KW-1185">Reference proteome</keyword>
<dbReference type="Pfam" id="PF07336">
    <property type="entry name" value="ABATE"/>
    <property type="match status" value="1"/>
</dbReference>
<dbReference type="Gene3D" id="1.10.3300.10">
    <property type="entry name" value="Jann2411-like domain"/>
    <property type="match status" value="1"/>
</dbReference>
<dbReference type="Proteomes" id="UP000198949">
    <property type="component" value="Unassembled WGS sequence"/>
</dbReference>
<dbReference type="InterPro" id="IPR010852">
    <property type="entry name" value="ABATE"/>
</dbReference>
<dbReference type="AlphaFoldDB" id="A0A1G7BFN1"/>
<proteinExistence type="predicted"/>
<gene>
    <name evidence="2" type="ORF">SAMN05216270_116136</name>
</gene>
<dbReference type="RefSeq" id="WP_091039689.1">
    <property type="nucleotide sequence ID" value="NZ_FNAD01000016.1"/>
</dbReference>
<dbReference type="EMBL" id="FNAD01000016">
    <property type="protein sequence ID" value="SDE25879.1"/>
    <property type="molecule type" value="Genomic_DNA"/>
</dbReference>
<evidence type="ECO:0000259" key="1">
    <source>
        <dbReference type="Pfam" id="PF11706"/>
    </source>
</evidence>
<evidence type="ECO:0000313" key="2">
    <source>
        <dbReference type="EMBL" id="SDE25879.1"/>
    </source>
</evidence>
<feature type="domain" description="Zinc finger CGNR" evidence="1">
    <location>
        <begin position="151"/>
        <end position="191"/>
    </location>
</feature>
<dbReference type="OrthoDB" id="3211108at2"/>
<reference evidence="3" key="1">
    <citation type="submission" date="2016-10" db="EMBL/GenBank/DDBJ databases">
        <authorList>
            <person name="Varghese N."/>
            <person name="Submissions S."/>
        </authorList>
    </citation>
    <scope>NUCLEOTIDE SEQUENCE [LARGE SCALE GENOMIC DNA]</scope>
    <source>
        <strain evidence="3">CGMCC 4.3516</strain>
    </source>
</reference>